<dbReference type="EMBL" id="CAXLJM020000041">
    <property type="protein sequence ID" value="CAL8109583.1"/>
    <property type="molecule type" value="Genomic_DNA"/>
</dbReference>
<keyword evidence="1" id="KW-0175">Coiled coil</keyword>
<reference evidence="3 4" key="1">
    <citation type="submission" date="2024-08" db="EMBL/GenBank/DDBJ databases">
        <authorList>
            <person name="Cucini C."/>
            <person name="Frati F."/>
        </authorList>
    </citation>
    <scope>NUCLEOTIDE SEQUENCE [LARGE SCALE GENOMIC DNA]</scope>
</reference>
<dbReference type="Proteomes" id="UP001642540">
    <property type="component" value="Unassembled WGS sequence"/>
</dbReference>
<evidence type="ECO:0000313" key="4">
    <source>
        <dbReference type="Proteomes" id="UP001642540"/>
    </source>
</evidence>
<name>A0ABP1QSQ7_9HEXA</name>
<feature type="compositionally biased region" description="Basic and acidic residues" evidence="2">
    <location>
        <begin position="604"/>
        <end position="613"/>
    </location>
</feature>
<evidence type="ECO:0000313" key="3">
    <source>
        <dbReference type="EMBL" id="CAL8109583.1"/>
    </source>
</evidence>
<keyword evidence="4" id="KW-1185">Reference proteome</keyword>
<protein>
    <submittedName>
        <fullName evidence="3">Uncharacterized protein</fullName>
    </submittedName>
</protein>
<feature type="coiled-coil region" evidence="1">
    <location>
        <begin position="344"/>
        <end position="553"/>
    </location>
</feature>
<accession>A0ABP1QSQ7</accession>
<evidence type="ECO:0000256" key="2">
    <source>
        <dbReference type="SAM" id="MobiDB-lite"/>
    </source>
</evidence>
<feature type="compositionally biased region" description="Basic and acidic residues" evidence="2">
    <location>
        <begin position="179"/>
        <end position="193"/>
    </location>
</feature>
<sequence>MNSLNNINGIGVVNTPITKRRMATELEEQALVRIGLPRPRPRKPLSKFTTTVSPNPNLWDSHQIPAYRTFGKESLPIVSAAEKKSLNISPITGVLQNSSSLRTRHLLLKRKTIHRSLEDLRCTQNLSNGSRKSIPLSLRDTQYQTRSSSVTGFSSPKESSSRMNLYQRHSTVQTDNIIDADKDGGSGDKRNSFDDDDNNISNQNSCEPTEPVQNRAENNVEEDNIVNLSAENDLLKRKIEEERKKNIFYQIVSAFVFAALKARSKKLDEVDEILQQRKEECAARMILHHLLLNSWKMTKGQVNAISSENTQLHKTIDNQSLQLTVVRKMQSMEKEKTSSVFKEYEKIKRNYGGTMKENETLKQEYAKVLEEKRSLEWSLKSLSDENTRLNTDLRIRLEKKEMQVRSMELDRMRAEKFSRENEGLEKEANISKSQIKDLATQKAHWQEKAIECESKCYELQLEMEQREKAYEKLLKDKKEVSMEKEILALSKSKLEKAVGEAKAKLEESTSERKALQLSCTECKDQLEDLEDQVQYLQTTLRRYKKENAEIRQKLYDCTLKNIQKRRVWGAALYFLVSPFEAFKRFYFGTPEQPRENSGGNRRSRMLDSDRKSI</sequence>
<proteinExistence type="predicted"/>
<gene>
    <name evidence="3" type="ORF">ODALV1_LOCUS13502</name>
</gene>
<evidence type="ECO:0000256" key="1">
    <source>
        <dbReference type="SAM" id="Coils"/>
    </source>
</evidence>
<organism evidence="3 4">
    <name type="scientific">Orchesella dallaii</name>
    <dbReference type="NCBI Taxonomy" id="48710"/>
    <lineage>
        <taxon>Eukaryota</taxon>
        <taxon>Metazoa</taxon>
        <taxon>Ecdysozoa</taxon>
        <taxon>Arthropoda</taxon>
        <taxon>Hexapoda</taxon>
        <taxon>Collembola</taxon>
        <taxon>Entomobryomorpha</taxon>
        <taxon>Entomobryoidea</taxon>
        <taxon>Orchesellidae</taxon>
        <taxon>Orchesellinae</taxon>
        <taxon>Orchesella</taxon>
    </lineage>
</organism>
<feature type="compositionally biased region" description="Polar residues" evidence="2">
    <location>
        <begin position="139"/>
        <end position="176"/>
    </location>
</feature>
<comment type="caution">
    <text evidence="3">The sequence shown here is derived from an EMBL/GenBank/DDBJ whole genome shotgun (WGS) entry which is preliminary data.</text>
</comment>
<feature type="region of interest" description="Disordered" evidence="2">
    <location>
        <begin position="126"/>
        <end position="219"/>
    </location>
</feature>
<feature type="region of interest" description="Disordered" evidence="2">
    <location>
        <begin position="592"/>
        <end position="613"/>
    </location>
</feature>